<dbReference type="Pfam" id="PF02036">
    <property type="entry name" value="SCP2"/>
    <property type="match status" value="1"/>
</dbReference>
<dbReference type="HAMAP" id="MF_02231">
    <property type="entry name" value="UbiT"/>
    <property type="match status" value="1"/>
</dbReference>
<dbReference type="Pfam" id="PF01817">
    <property type="entry name" value="CM_2"/>
    <property type="match status" value="1"/>
</dbReference>
<feature type="domain" description="Chorismate mutase" evidence="2">
    <location>
        <begin position="1"/>
        <end position="80"/>
    </location>
</feature>
<comment type="caution">
    <text evidence="3">The sequence shown here is derived from an EMBL/GenBank/DDBJ whole genome shotgun (WGS) entry which is preliminary data.</text>
</comment>
<accession>A0A917CAQ2</accession>
<evidence type="ECO:0000256" key="1">
    <source>
        <dbReference type="HAMAP-Rule" id="MF_02231"/>
    </source>
</evidence>
<dbReference type="InterPro" id="IPR003033">
    <property type="entry name" value="SCP2_sterol-bd_dom"/>
</dbReference>
<dbReference type="PROSITE" id="PS51168">
    <property type="entry name" value="CHORISMATE_MUT_2"/>
    <property type="match status" value="1"/>
</dbReference>
<protein>
    <recommendedName>
        <fullName evidence="1">Ubiquinone biosynthesis accessory factor UbiT</fullName>
    </recommendedName>
</protein>
<comment type="similarity">
    <text evidence="1">Belongs to the UbiT family.</text>
</comment>
<evidence type="ECO:0000259" key="2">
    <source>
        <dbReference type="PROSITE" id="PS51168"/>
    </source>
</evidence>
<comment type="pathway">
    <text evidence="1">Cofactor biosynthesis; ubiquinone biosynthesis.</text>
</comment>
<dbReference type="GO" id="GO:0046417">
    <property type="term" value="P:chorismate metabolic process"/>
    <property type="evidence" value="ECO:0007669"/>
    <property type="project" value="InterPro"/>
</dbReference>
<dbReference type="Proteomes" id="UP000632858">
    <property type="component" value="Unassembled WGS sequence"/>
</dbReference>
<organism evidence="3 4">
    <name type="scientific">Arenimonas maotaiensis</name>
    <dbReference type="NCBI Taxonomy" id="1446479"/>
    <lineage>
        <taxon>Bacteria</taxon>
        <taxon>Pseudomonadati</taxon>
        <taxon>Pseudomonadota</taxon>
        <taxon>Gammaproteobacteria</taxon>
        <taxon>Lysobacterales</taxon>
        <taxon>Lysobacteraceae</taxon>
        <taxon>Arenimonas</taxon>
    </lineage>
</organism>
<comment type="function">
    <text evidence="1">Required for O(2)-independent ubiquinone (coenzyme Q) biosynthesis. Likely functions as an accessory factor.</text>
</comment>
<dbReference type="SMART" id="SM00830">
    <property type="entry name" value="CM_2"/>
    <property type="match status" value="1"/>
</dbReference>
<dbReference type="AlphaFoldDB" id="A0A917CAQ2"/>
<dbReference type="Gene3D" id="1.20.59.10">
    <property type="entry name" value="Chorismate mutase"/>
    <property type="match status" value="1"/>
</dbReference>
<dbReference type="InterPro" id="IPR036527">
    <property type="entry name" value="SCP2_sterol-bd_dom_sf"/>
</dbReference>
<dbReference type="InterPro" id="IPR016830">
    <property type="entry name" value="UbiT"/>
</dbReference>
<evidence type="ECO:0000313" key="3">
    <source>
        <dbReference type="EMBL" id="GGF82211.1"/>
    </source>
</evidence>
<dbReference type="Gene3D" id="3.30.1050.10">
    <property type="entry name" value="SCP2 sterol-binding domain"/>
    <property type="match status" value="1"/>
</dbReference>
<name>A0A917CAQ2_9GAMM</name>
<keyword evidence="4" id="KW-1185">Reference proteome</keyword>
<sequence length="281" mass="31668">MIDGVDDALLTLIVARRRLVSLAARIKQEKGVPIRDPDREREVLRRARRLGNRFGLPPASSDRLMSALIQDACRQQGLSQVSDEFVVVDTDQGALPPITGMLANTMNSQTRFSSYSRWLRLLPPPSRLSPFLRRIPIVWQVKLFEAAMQRVLSAPIEKGALEMLSDRRLGIEVSDLDLRWVVVLREGRMRVCARDEIAEATVRGTATDLMLLASRREDADTLFFQRRLVLTGDTELGLTARNLLDQLPWQEIPLGLRIAMQRGTDLALAARTAYQNRTASN</sequence>
<dbReference type="InterPro" id="IPR036263">
    <property type="entry name" value="Chorismate_II_sf"/>
</dbReference>
<dbReference type="GO" id="GO:0006744">
    <property type="term" value="P:ubiquinone biosynthetic process"/>
    <property type="evidence" value="ECO:0007669"/>
    <property type="project" value="UniProtKB-UniRule"/>
</dbReference>
<dbReference type="InterPro" id="IPR036979">
    <property type="entry name" value="CM_dom_sf"/>
</dbReference>
<dbReference type="EMBL" id="BMFO01000001">
    <property type="protein sequence ID" value="GGF82211.1"/>
    <property type="molecule type" value="Genomic_DNA"/>
</dbReference>
<proteinExistence type="inferred from homology"/>
<dbReference type="GO" id="GO:0004106">
    <property type="term" value="F:chorismate mutase activity"/>
    <property type="evidence" value="ECO:0007669"/>
    <property type="project" value="InterPro"/>
</dbReference>
<keyword evidence="1" id="KW-0831">Ubiquinone biosynthesis</keyword>
<dbReference type="InterPro" id="IPR002701">
    <property type="entry name" value="CM_II_prokaryot"/>
</dbReference>
<reference evidence="3" key="1">
    <citation type="journal article" date="2014" name="Int. J. Syst. Evol. Microbiol.">
        <title>Complete genome sequence of Corynebacterium casei LMG S-19264T (=DSM 44701T), isolated from a smear-ripened cheese.</title>
        <authorList>
            <consortium name="US DOE Joint Genome Institute (JGI-PGF)"/>
            <person name="Walter F."/>
            <person name="Albersmeier A."/>
            <person name="Kalinowski J."/>
            <person name="Ruckert C."/>
        </authorList>
    </citation>
    <scope>NUCLEOTIDE SEQUENCE</scope>
    <source>
        <strain evidence="3">CGMCC 1.12726</strain>
    </source>
</reference>
<evidence type="ECO:0000313" key="4">
    <source>
        <dbReference type="Proteomes" id="UP000632858"/>
    </source>
</evidence>
<reference evidence="3" key="2">
    <citation type="submission" date="2020-09" db="EMBL/GenBank/DDBJ databases">
        <authorList>
            <person name="Sun Q."/>
            <person name="Zhou Y."/>
        </authorList>
    </citation>
    <scope>NUCLEOTIDE SEQUENCE</scope>
    <source>
        <strain evidence="3">CGMCC 1.12726</strain>
    </source>
</reference>
<dbReference type="SUPFAM" id="SSF55718">
    <property type="entry name" value="SCP-like"/>
    <property type="match status" value="1"/>
</dbReference>
<dbReference type="SUPFAM" id="SSF48600">
    <property type="entry name" value="Chorismate mutase II"/>
    <property type="match status" value="1"/>
</dbReference>
<gene>
    <name evidence="1" type="primary">ubiT</name>
    <name evidence="3" type="ORF">GCM10010960_00350</name>
</gene>